<feature type="compositionally biased region" description="Polar residues" evidence="9">
    <location>
        <begin position="198"/>
        <end position="210"/>
    </location>
</feature>
<dbReference type="InterPro" id="IPR013785">
    <property type="entry name" value="Aldolase_TIM"/>
</dbReference>
<dbReference type="EMBL" id="MIGC01000153">
    <property type="protein sequence ID" value="PHJ25799.1"/>
    <property type="molecule type" value="Genomic_DNA"/>
</dbReference>
<gene>
    <name evidence="11" type="ORF">CSUI_000340</name>
</gene>
<comment type="caution">
    <text evidence="11">The sequence shown here is derived from an EMBL/GenBank/DDBJ whole genome shotgun (WGS) entry which is preliminary data.</text>
</comment>
<accession>A0A2C6LEE5</accession>
<feature type="compositionally biased region" description="Basic and acidic residues" evidence="9">
    <location>
        <begin position="582"/>
        <end position="594"/>
    </location>
</feature>
<keyword evidence="8" id="KW-0285">Flavoprotein</keyword>
<evidence type="ECO:0000256" key="2">
    <source>
        <dbReference type="ARBA" id="ARBA00022664"/>
    </source>
</evidence>
<evidence type="ECO:0000313" key="12">
    <source>
        <dbReference type="Proteomes" id="UP000221165"/>
    </source>
</evidence>
<name>A0A2C6LEE5_9APIC</name>
<feature type="compositionally biased region" description="Polar residues" evidence="9">
    <location>
        <begin position="765"/>
        <end position="779"/>
    </location>
</feature>
<sequence>MVQPMANPDLSGPETGRRHCTLPEDPGLATPQATSTAAAWEADKTNGAMTPLHCDTAANSSGPTARPTLAESVAQTVFPGIPPSQDTRAKSAYSFVVSRASSESAPSSTSASYPAPPPLLPPFVSFNRQALPSALSPELLGAHAAFCLQGGEAPMIPDWIRVFGAEEEEQELSSDTDSRPACLASPAQRARQPVNPCRLSSSPTASSLDQSMAVEGTKPSDVLTNSPLLNAESSFATTQCTSWSSSFFKCTLSPRTRQRDLLKKAEPFAHLSRENVMCAETTQRQQAYDHSKTPGRADHCGVQTVQEVPFSTNGRDEGKECSDRLKEETCREKKDEGQRSNNQKSAPDFLAEVTKQRTDTTANKEGLRRTLEVHLMKRIARIKRRTESNNIRGGAGGVGLRALCRLMDFLDDIEEKATISRDSEENLQMIPSSPSSEQCLPACLTSGNVLSPLSKSTSSSMASSTSTAPSSSLDGGVEVEERRGQHSGRDHVHAQTPLSTTTTAETSSSSSIEGDRRVKKQKLENPLLSLEVSDSEAGEDTVNVEKGKNAEQRLCAQEEGDLNKGNPSAAFNVDSGQMKGGGDNKGEREREDAKKKRRGQNSSAERHANLFCRRMAGCGECTSMNAEIEKEKSPGVPSSSRGAELICNRPHDFRFFMKVRPPDLETLSCPFYKSYGLCPYGVCCRFGQAHIDADGYNVRLVDGKRVTPNEYDAVQHRLQEEEEYNHITPDIVKKILFSSSESFPGSFGERKHKNSSVCGTEEETSLTPPSAEETSSRTQRLGGVCGSAPSEERVEKRDLFRRKLRESSRGVRRRLILAPLTTVGNLPFRRLCVDMGAEVTVSEMAIAKSLVDGKQSELSLLKRHKSEKFFGVQIAGGSPDVMNACADLLASKEVSCDFIDINAACPLEQLHRRFKAGACMLERPARLESILQELTTLHPSVPVTVKLRTANQGKKQYLHNFIDRLGRAGAAALIVHGRTAQQRYTKAADWAYVRQCREALDPAVPLIGCGDVFSSPEFEYRLDTSEVDGVMIARGALIKPWIFTEIAEQRVWDISASERLDLLKVRRTFSRSLL</sequence>
<dbReference type="PANTHER" id="PTHR45846">
    <property type="entry name" value="TRNA-DIHYDROURIDINE(47) SYNTHASE [NAD(P)(+)]-LIKE"/>
    <property type="match status" value="1"/>
</dbReference>
<dbReference type="GO" id="GO:0050660">
    <property type="term" value="F:flavin adenine dinucleotide binding"/>
    <property type="evidence" value="ECO:0007669"/>
    <property type="project" value="UniProtKB-UniRule"/>
</dbReference>
<feature type="compositionally biased region" description="Basic and acidic residues" evidence="9">
    <location>
        <begin position="479"/>
        <end position="493"/>
    </location>
</feature>
<proteinExistence type="inferred from homology"/>
<dbReference type="RefSeq" id="XP_067927445.1">
    <property type="nucleotide sequence ID" value="XM_068060574.1"/>
</dbReference>
<dbReference type="InterPro" id="IPR035587">
    <property type="entry name" value="DUS-like_FMN-bd"/>
</dbReference>
<dbReference type="SUPFAM" id="SSF51395">
    <property type="entry name" value="FMN-linked oxidoreductases"/>
    <property type="match status" value="1"/>
</dbReference>
<comment type="cofactor">
    <cofactor evidence="8">
        <name>FMN</name>
        <dbReference type="ChEBI" id="CHEBI:58210"/>
    </cofactor>
</comment>
<dbReference type="GO" id="GO:0008270">
    <property type="term" value="F:zinc ion binding"/>
    <property type="evidence" value="ECO:0007669"/>
    <property type="project" value="UniProtKB-KW"/>
</dbReference>
<dbReference type="GO" id="GO:0106414">
    <property type="term" value="F:mRNA dihydrouridine synthase activity"/>
    <property type="evidence" value="ECO:0007669"/>
    <property type="project" value="RHEA"/>
</dbReference>
<keyword evidence="8" id="KW-0288">FMN</keyword>
<keyword evidence="7 8" id="KW-0479">Metal-binding</keyword>
<comment type="catalytic activity">
    <reaction evidence="3">
        <text>5,6-dihydrouridine(47) in tRNA + NAD(+) = uridine(47) in tRNA + NADH + H(+)</text>
        <dbReference type="Rhea" id="RHEA:53364"/>
        <dbReference type="Rhea" id="RHEA-COMP:13539"/>
        <dbReference type="Rhea" id="RHEA-COMP:13540"/>
        <dbReference type="ChEBI" id="CHEBI:15378"/>
        <dbReference type="ChEBI" id="CHEBI:57540"/>
        <dbReference type="ChEBI" id="CHEBI:57945"/>
        <dbReference type="ChEBI" id="CHEBI:65315"/>
        <dbReference type="ChEBI" id="CHEBI:74443"/>
        <dbReference type="EC" id="1.3.1.89"/>
    </reaction>
    <physiologicalReaction direction="right-to-left" evidence="3">
        <dbReference type="Rhea" id="RHEA:53366"/>
    </physiologicalReaction>
</comment>
<dbReference type="GO" id="GO:0102265">
    <property type="term" value="F:tRNA-dihydrouridine47 synthase activity"/>
    <property type="evidence" value="ECO:0007669"/>
    <property type="project" value="UniProtKB-EC"/>
</dbReference>
<feature type="region of interest" description="Disordered" evidence="9">
    <location>
        <begin position="167"/>
        <end position="214"/>
    </location>
</feature>
<evidence type="ECO:0000256" key="4">
    <source>
        <dbReference type="ARBA" id="ARBA00048342"/>
    </source>
</evidence>
<dbReference type="Pfam" id="PF01207">
    <property type="entry name" value="Dus"/>
    <property type="match status" value="1"/>
</dbReference>
<evidence type="ECO:0000256" key="3">
    <source>
        <dbReference type="ARBA" id="ARBA00048266"/>
    </source>
</evidence>
<evidence type="ECO:0000256" key="9">
    <source>
        <dbReference type="SAM" id="MobiDB-lite"/>
    </source>
</evidence>
<dbReference type="VEuPathDB" id="ToxoDB:CSUI_000340"/>
<protein>
    <recommendedName>
        <fullName evidence="1 8">tRNA-dihydrouridine(47) synthase [NAD(P)(+)]</fullName>
        <ecNumber evidence="8">1.3.1.-</ecNumber>
    </recommendedName>
    <alternativeName>
        <fullName evidence="8">tRNA-dihydrouridine synthase 3</fullName>
    </alternativeName>
</protein>
<dbReference type="InterPro" id="IPR000571">
    <property type="entry name" value="Znf_CCCH"/>
</dbReference>
<feature type="domain" description="C3H1-type" evidence="10">
    <location>
        <begin position="663"/>
        <end position="693"/>
    </location>
</feature>
<organism evidence="11 12">
    <name type="scientific">Cystoisospora suis</name>
    <dbReference type="NCBI Taxonomy" id="483139"/>
    <lineage>
        <taxon>Eukaryota</taxon>
        <taxon>Sar</taxon>
        <taxon>Alveolata</taxon>
        <taxon>Apicomplexa</taxon>
        <taxon>Conoidasida</taxon>
        <taxon>Coccidia</taxon>
        <taxon>Eucoccidiorida</taxon>
        <taxon>Eimeriorina</taxon>
        <taxon>Sarcocystidae</taxon>
        <taxon>Cystoisospora</taxon>
    </lineage>
</organism>
<evidence type="ECO:0000256" key="5">
    <source>
        <dbReference type="ARBA" id="ARBA00049447"/>
    </source>
</evidence>
<feature type="zinc finger region" description="C3H1-type" evidence="7">
    <location>
        <begin position="663"/>
        <end position="693"/>
    </location>
</feature>
<dbReference type="GeneID" id="94423785"/>
<dbReference type="PANTHER" id="PTHR45846:SF1">
    <property type="entry name" value="TRNA-DIHYDROURIDINE(47) SYNTHASE [NAD(P)(+)]-LIKE"/>
    <property type="match status" value="1"/>
</dbReference>
<evidence type="ECO:0000313" key="11">
    <source>
        <dbReference type="EMBL" id="PHJ25799.1"/>
    </source>
</evidence>
<evidence type="ECO:0000256" key="7">
    <source>
        <dbReference type="PROSITE-ProRule" id="PRU00723"/>
    </source>
</evidence>
<feature type="compositionally biased region" description="Low complexity" evidence="9">
    <location>
        <begin position="496"/>
        <end position="511"/>
    </location>
</feature>
<keyword evidence="8" id="KW-0819">tRNA processing</keyword>
<comment type="catalytic activity">
    <reaction evidence="6">
        <text>5,6-dihydrouridine(47) in tRNA + NADP(+) = uridine(47) in tRNA + NADPH + H(+)</text>
        <dbReference type="Rhea" id="RHEA:53360"/>
        <dbReference type="Rhea" id="RHEA-COMP:13539"/>
        <dbReference type="Rhea" id="RHEA-COMP:13540"/>
        <dbReference type="ChEBI" id="CHEBI:15378"/>
        <dbReference type="ChEBI" id="CHEBI:57783"/>
        <dbReference type="ChEBI" id="CHEBI:58349"/>
        <dbReference type="ChEBI" id="CHEBI:65315"/>
        <dbReference type="ChEBI" id="CHEBI:74443"/>
        <dbReference type="EC" id="1.3.1.89"/>
    </reaction>
    <physiologicalReaction direction="right-to-left" evidence="6">
        <dbReference type="Rhea" id="RHEA:53362"/>
    </physiologicalReaction>
</comment>
<comment type="catalytic activity">
    <reaction evidence="4">
        <text>a 5,6-dihydrouridine in mRNA + NAD(+) = a uridine in mRNA + NADH + H(+)</text>
        <dbReference type="Rhea" id="RHEA:69851"/>
        <dbReference type="Rhea" id="RHEA-COMP:14658"/>
        <dbReference type="Rhea" id="RHEA-COMP:17789"/>
        <dbReference type="ChEBI" id="CHEBI:15378"/>
        <dbReference type="ChEBI" id="CHEBI:57540"/>
        <dbReference type="ChEBI" id="CHEBI:57945"/>
        <dbReference type="ChEBI" id="CHEBI:65315"/>
        <dbReference type="ChEBI" id="CHEBI:74443"/>
    </reaction>
    <physiologicalReaction direction="right-to-left" evidence="4">
        <dbReference type="Rhea" id="RHEA:69853"/>
    </physiologicalReaction>
</comment>
<evidence type="ECO:0000256" key="8">
    <source>
        <dbReference type="RuleBase" id="RU291113"/>
    </source>
</evidence>
<evidence type="ECO:0000259" key="10">
    <source>
        <dbReference type="PROSITE" id="PS50103"/>
    </source>
</evidence>
<comment type="catalytic activity">
    <reaction evidence="5">
        <text>a 5,6-dihydrouridine in mRNA + NADP(+) = a uridine in mRNA + NADPH + H(+)</text>
        <dbReference type="Rhea" id="RHEA:69855"/>
        <dbReference type="Rhea" id="RHEA-COMP:14658"/>
        <dbReference type="Rhea" id="RHEA-COMP:17789"/>
        <dbReference type="ChEBI" id="CHEBI:15378"/>
        <dbReference type="ChEBI" id="CHEBI:57783"/>
        <dbReference type="ChEBI" id="CHEBI:58349"/>
        <dbReference type="ChEBI" id="CHEBI:65315"/>
        <dbReference type="ChEBI" id="CHEBI:74443"/>
    </reaction>
    <physiologicalReaction direction="right-to-left" evidence="5">
        <dbReference type="Rhea" id="RHEA:69857"/>
    </physiologicalReaction>
</comment>
<evidence type="ECO:0000256" key="6">
    <source>
        <dbReference type="ARBA" id="ARBA00049513"/>
    </source>
</evidence>
<dbReference type="Gene3D" id="3.20.20.70">
    <property type="entry name" value="Aldolase class I"/>
    <property type="match status" value="1"/>
</dbReference>
<keyword evidence="7 8" id="KW-0862">Zinc</keyword>
<dbReference type="AlphaFoldDB" id="A0A2C6LEE5"/>
<feature type="region of interest" description="Disordered" evidence="9">
    <location>
        <begin position="743"/>
        <end position="789"/>
    </location>
</feature>
<dbReference type="GO" id="GO:0006397">
    <property type="term" value="P:mRNA processing"/>
    <property type="evidence" value="ECO:0007669"/>
    <property type="project" value="UniProtKB-KW"/>
</dbReference>
<dbReference type="GO" id="GO:0003723">
    <property type="term" value="F:RNA binding"/>
    <property type="evidence" value="ECO:0007669"/>
    <property type="project" value="TreeGrafter"/>
</dbReference>
<keyword evidence="12" id="KW-1185">Reference proteome</keyword>
<dbReference type="EC" id="1.3.1.-" evidence="8"/>
<keyword evidence="7 8" id="KW-0863">Zinc-finger</keyword>
<reference evidence="11 12" key="1">
    <citation type="journal article" date="2017" name="Int. J. Parasitol.">
        <title>The genome of the protozoan parasite Cystoisospora suis and a reverse vaccinology approach to identify vaccine candidates.</title>
        <authorList>
            <person name="Palmieri N."/>
            <person name="Shrestha A."/>
            <person name="Ruttkowski B."/>
            <person name="Beck T."/>
            <person name="Vogl C."/>
            <person name="Tomley F."/>
            <person name="Blake D.P."/>
            <person name="Joachim A."/>
        </authorList>
    </citation>
    <scope>NUCLEOTIDE SEQUENCE [LARGE SCALE GENOMIC DNA]</scope>
    <source>
        <strain evidence="11 12">Wien I</strain>
    </source>
</reference>
<feature type="compositionally biased region" description="Low complexity" evidence="9">
    <location>
        <begin position="452"/>
        <end position="473"/>
    </location>
</feature>
<dbReference type="PROSITE" id="PS50103">
    <property type="entry name" value="ZF_C3H1"/>
    <property type="match status" value="1"/>
</dbReference>
<dbReference type="Proteomes" id="UP000221165">
    <property type="component" value="Unassembled WGS sequence"/>
</dbReference>
<evidence type="ECO:0000256" key="1">
    <source>
        <dbReference type="ARBA" id="ARBA00012376"/>
    </source>
</evidence>
<keyword evidence="8" id="KW-0560">Oxidoreductase</keyword>
<keyword evidence="2" id="KW-0507">mRNA processing</keyword>
<dbReference type="OrthoDB" id="331983at2759"/>
<comment type="similarity">
    <text evidence="8">Belongs to the dus family. Dus3 subfamily.</text>
</comment>
<feature type="region of interest" description="Disordered" evidence="9">
    <location>
        <begin position="311"/>
        <end position="352"/>
    </location>
</feature>
<feature type="compositionally biased region" description="Basic and acidic residues" evidence="9">
    <location>
        <begin position="314"/>
        <end position="338"/>
    </location>
</feature>
<feature type="region of interest" description="Disordered" evidence="9">
    <location>
        <begin position="452"/>
        <end position="604"/>
    </location>
</feature>
<feature type="region of interest" description="Disordered" evidence="9">
    <location>
        <begin position="1"/>
        <end position="38"/>
    </location>
</feature>
<dbReference type="CDD" id="cd02801">
    <property type="entry name" value="DUS_like_FMN"/>
    <property type="match status" value="1"/>
</dbReference>